<dbReference type="Proteomes" id="UP000008037">
    <property type="component" value="Chromosome"/>
</dbReference>
<dbReference type="HOGENOM" id="CLU_3178699_0_0_2"/>
<protein>
    <submittedName>
        <fullName evidence="1">Uncharacterized protein</fullName>
    </submittedName>
</protein>
<organism evidence="1 2">
    <name type="scientific">Nitrososphaera gargensis (strain Ga9.2)</name>
    <dbReference type="NCBI Taxonomy" id="1237085"/>
    <lineage>
        <taxon>Archaea</taxon>
        <taxon>Nitrososphaerota</taxon>
        <taxon>Nitrososphaeria</taxon>
        <taxon>Nitrososphaerales</taxon>
        <taxon>Nitrososphaeraceae</taxon>
        <taxon>Nitrososphaera</taxon>
    </lineage>
</organism>
<dbReference type="AlphaFoldDB" id="K0IHS6"/>
<proteinExistence type="predicted"/>
<dbReference type="EMBL" id="CP002408">
    <property type="protein sequence ID" value="AFU57402.1"/>
    <property type="molecule type" value="Genomic_DNA"/>
</dbReference>
<keyword evidence="2" id="KW-1185">Reference proteome</keyword>
<dbReference type="KEGG" id="nga:Ngar_c04560"/>
<evidence type="ECO:0000313" key="2">
    <source>
        <dbReference type="Proteomes" id="UP000008037"/>
    </source>
</evidence>
<evidence type="ECO:0000313" key="1">
    <source>
        <dbReference type="EMBL" id="AFU57402.1"/>
    </source>
</evidence>
<dbReference type="STRING" id="1237085.Ngar_c04560"/>
<dbReference type="InParanoid" id="K0IHS6"/>
<sequence length="46" mass="5114">MGQLLQHGFGQEVAMIVRMPYLLSDPSELFSLVKTSGFGEIVMKEV</sequence>
<gene>
    <name evidence="1" type="ordered locus">Ngar_c04560</name>
</gene>
<accession>K0IHS6</accession>
<reference evidence="1 2" key="1">
    <citation type="journal article" date="2012" name="Environ. Microbiol.">
        <title>The genome of the ammonia-oxidizing Candidatus Nitrososphaera gargensis: insights into metabolic versatility and environmental adaptations.</title>
        <authorList>
            <person name="Spang A."/>
            <person name="Poehlein A."/>
            <person name="Offre P."/>
            <person name="Zumbragel S."/>
            <person name="Haider S."/>
            <person name="Rychlik N."/>
            <person name="Nowka B."/>
            <person name="Schmeisser C."/>
            <person name="Lebedeva E.V."/>
            <person name="Rattei T."/>
            <person name="Bohm C."/>
            <person name="Schmid M."/>
            <person name="Galushko A."/>
            <person name="Hatzenpichler R."/>
            <person name="Weinmaier T."/>
            <person name="Daniel R."/>
            <person name="Schleper C."/>
            <person name="Spieck E."/>
            <person name="Streit W."/>
            <person name="Wagner M."/>
        </authorList>
    </citation>
    <scope>NUCLEOTIDE SEQUENCE [LARGE SCALE GENOMIC DNA]</scope>
    <source>
        <strain evidence="2">Ga9.2</strain>
    </source>
</reference>
<name>K0IHS6_NITGG</name>
<dbReference type="BioCyc" id="CNIT1237085:G1324-455-MONOMER"/>